<dbReference type="EMBL" id="CAADFK010000003">
    <property type="protein sequence ID" value="VFK07863.1"/>
    <property type="molecule type" value="Genomic_DNA"/>
</dbReference>
<dbReference type="AlphaFoldDB" id="A0A450VST6"/>
<organism evidence="1">
    <name type="scientific">Candidatus Kentrum sp. LPFa</name>
    <dbReference type="NCBI Taxonomy" id="2126335"/>
    <lineage>
        <taxon>Bacteria</taxon>
        <taxon>Pseudomonadati</taxon>
        <taxon>Pseudomonadota</taxon>
        <taxon>Gammaproteobacteria</taxon>
        <taxon>Candidatus Kentrum</taxon>
    </lineage>
</organism>
<proteinExistence type="predicted"/>
<sequence>MSNTTATAFGNEIEIDDVLYISEDFLRQYPDYLDTTFDAAKPVGAKDDLVQGPEEGIDTPSLYKSQIRVNGRAFVAMPALMANPNYLELKYNLGQEASLPEFISNRVLETDGNMSFLRRRRRLAPDSTMFHQKDLTTKPAMAAS</sequence>
<gene>
    <name evidence="1" type="ORF">BECKLPF1236B_GA0070989_100317</name>
</gene>
<reference evidence="1" key="1">
    <citation type="submission" date="2019-02" db="EMBL/GenBank/DDBJ databases">
        <authorList>
            <person name="Gruber-Vodicka R. H."/>
            <person name="Seah K. B. B."/>
        </authorList>
    </citation>
    <scope>NUCLEOTIDE SEQUENCE</scope>
    <source>
        <strain evidence="1">BECK_S313</strain>
    </source>
</reference>
<evidence type="ECO:0000313" key="1">
    <source>
        <dbReference type="EMBL" id="VFK07863.1"/>
    </source>
</evidence>
<accession>A0A450VST6</accession>
<protein>
    <submittedName>
        <fullName evidence="1">Uncharacterized protein</fullName>
    </submittedName>
</protein>
<name>A0A450VST6_9GAMM</name>